<name>A0ABX9KIU0_9FUSO</name>
<evidence type="ECO:0000256" key="6">
    <source>
        <dbReference type="SAM" id="Phobius"/>
    </source>
</evidence>
<feature type="transmembrane region" description="Helical" evidence="6">
    <location>
        <begin position="147"/>
        <end position="166"/>
    </location>
</feature>
<dbReference type="Proteomes" id="UP000263486">
    <property type="component" value="Unassembled WGS sequence"/>
</dbReference>
<comment type="subcellular location">
    <subcellularLocation>
        <location evidence="1">Cell membrane</location>
        <topology evidence="1">Multi-pass membrane protein</topology>
    </subcellularLocation>
</comment>
<feature type="transmembrane region" description="Helical" evidence="6">
    <location>
        <begin position="95"/>
        <end position="112"/>
    </location>
</feature>
<comment type="caution">
    <text evidence="8">The sequence shown here is derived from an EMBL/GenBank/DDBJ whole genome shotgun (WGS) entry which is preliminary data.</text>
</comment>
<feature type="transmembrane region" description="Helical" evidence="6">
    <location>
        <begin position="239"/>
        <end position="258"/>
    </location>
</feature>
<evidence type="ECO:0000256" key="5">
    <source>
        <dbReference type="ARBA" id="ARBA00023136"/>
    </source>
</evidence>
<dbReference type="RefSeq" id="WP_114641798.1">
    <property type="nucleotide sequence ID" value="NZ_JAACIO010000007.1"/>
</dbReference>
<feature type="domain" description="EamA" evidence="7">
    <location>
        <begin position="147"/>
        <end position="281"/>
    </location>
</feature>
<keyword evidence="3 6" id="KW-0812">Transmembrane</keyword>
<dbReference type="InterPro" id="IPR037185">
    <property type="entry name" value="EmrE-like"/>
</dbReference>
<feature type="transmembrane region" description="Helical" evidence="6">
    <location>
        <begin position="264"/>
        <end position="282"/>
    </location>
</feature>
<dbReference type="InterPro" id="IPR051258">
    <property type="entry name" value="Diverse_Substrate_Transporter"/>
</dbReference>
<evidence type="ECO:0000256" key="2">
    <source>
        <dbReference type="ARBA" id="ARBA00022475"/>
    </source>
</evidence>
<dbReference type="InterPro" id="IPR000620">
    <property type="entry name" value="EamA_dom"/>
</dbReference>
<organism evidence="8 9">
    <name type="scientific">Psychrilyobacter piezotolerans</name>
    <dbReference type="NCBI Taxonomy" id="2293438"/>
    <lineage>
        <taxon>Bacteria</taxon>
        <taxon>Fusobacteriati</taxon>
        <taxon>Fusobacteriota</taxon>
        <taxon>Fusobacteriia</taxon>
        <taxon>Fusobacteriales</taxon>
        <taxon>Fusobacteriaceae</taxon>
        <taxon>Psychrilyobacter</taxon>
    </lineage>
</organism>
<dbReference type="PANTHER" id="PTHR42920:SF5">
    <property type="entry name" value="EAMA DOMAIN-CONTAINING PROTEIN"/>
    <property type="match status" value="1"/>
</dbReference>
<evidence type="ECO:0000313" key="8">
    <source>
        <dbReference type="EMBL" id="REI42115.1"/>
    </source>
</evidence>
<feature type="transmembrane region" description="Helical" evidence="6">
    <location>
        <begin position="119"/>
        <end position="135"/>
    </location>
</feature>
<keyword evidence="9" id="KW-1185">Reference proteome</keyword>
<keyword evidence="5 6" id="KW-0472">Membrane</keyword>
<dbReference type="PANTHER" id="PTHR42920">
    <property type="entry name" value="OS03G0707200 PROTEIN-RELATED"/>
    <property type="match status" value="1"/>
</dbReference>
<protein>
    <submittedName>
        <fullName evidence="8">DMT family transporter</fullName>
    </submittedName>
</protein>
<reference evidence="8 9" key="1">
    <citation type="submission" date="2018-08" db="EMBL/GenBank/DDBJ databases">
        <title>Draft genome sequence of Psychrilyobacter sp. strain SD5 isolated from Black Sea water.</title>
        <authorList>
            <person name="Yadav S."/>
            <person name="Villanueva L."/>
            <person name="Damste J.S.S."/>
        </authorList>
    </citation>
    <scope>NUCLEOTIDE SEQUENCE [LARGE SCALE GENOMIC DNA]</scope>
    <source>
        <strain evidence="8 9">SD5</strain>
    </source>
</reference>
<feature type="transmembrane region" description="Helical" evidence="6">
    <location>
        <begin position="178"/>
        <end position="196"/>
    </location>
</feature>
<dbReference type="SUPFAM" id="SSF103481">
    <property type="entry name" value="Multidrug resistance efflux transporter EmrE"/>
    <property type="match status" value="2"/>
</dbReference>
<dbReference type="EMBL" id="QUAJ01000006">
    <property type="protein sequence ID" value="REI42115.1"/>
    <property type="molecule type" value="Genomic_DNA"/>
</dbReference>
<evidence type="ECO:0000256" key="4">
    <source>
        <dbReference type="ARBA" id="ARBA00022989"/>
    </source>
</evidence>
<evidence type="ECO:0000313" key="9">
    <source>
        <dbReference type="Proteomes" id="UP000263486"/>
    </source>
</evidence>
<accession>A0ABX9KIU0</accession>
<feature type="transmembrane region" description="Helical" evidence="6">
    <location>
        <begin position="208"/>
        <end position="227"/>
    </location>
</feature>
<keyword evidence="2" id="KW-1003">Cell membrane</keyword>
<proteinExistence type="predicted"/>
<feature type="transmembrane region" description="Helical" evidence="6">
    <location>
        <begin position="67"/>
        <end position="89"/>
    </location>
</feature>
<gene>
    <name evidence="8" type="ORF">DYH56_05180</name>
</gene>
<evidence type="ECO:0000256" key="3">
    <source>
        <dbReference type="ARBA" id="ARBA00022692"/>
    </source>
</evidence>
<evidence type="ECO:0000259" key="7">
    <source>
        <dbReference type="Pfam" id="PF00892"/>
    </source>
</evidence>
<dbReference type="Pfam" id="PF00892">
    <property type="entry name" value="EamA"/>
    <property type="match status" value="2"/>
</dbReference>
<feature type="domain" description="EamA" evidence="7">
    <location>
        <begin position="5"/>
        <end position="136"/>
    </location>
</feature>
<feature type="transmembrane region" description="Helical" evidence="6">
    <location>
        <begin position="30"/>
        <end position="55"/>
    </location>
</feature>
<sequence>MANLYGIVLLIFASLTWGSAYPSMEYSFNLGVGVFSLLTIRFFIGGLILSVIYFKELKKINKEEVKICFWSSIFVFIMFFTMSYGLLYISAARGAALFSSYLIFTLIIKRFLKKVQFSAINISYSFLITIGIFYVNKNGFYLNGFSIGDFYSILSGFFFALNIVYLEQNSEKMSYKKLSVIQMFLCGLFSLIFINIFNEPPFPLTKALTLNILYLSIVVTAFAYTAQNQALKFVDAEKASVILSTQSIFTIFISVIVFGEVLSTNMIIGIFFIGLGIFLYSMSTGEKNKKLAGSKHKSS</sequence>
<evidence type="ECO:0000256" key="1">
    <source>
        <dbReference type="ARBA" id="ARBA00004651"/>
    </source>
</evidence>
<keyword evidence="4 6" id="KW-1133">Transmembrane helix</keyword>